<dbReference type="STRING" id="195883.A0A482WUR7"/>
<evidence type="ECO:0000256" key="1">
    <source>
        <dbReference type="ARBA" id="ARBA00001947"/>
    </source>
</evidence>
<comment type="caution">
    <text evidence="14">The sequence shown here is derived from an EMBL/GenBank/DDBJ whole genome shotgun (WGS) entry which is preliminary data.</text>
</comment>
<evidence type="ECO:0000256" key="5">
    <source>
        <dbReference type="ARBA" id="ARBA00022801"/>
    </source>
</evidence>
<keyword evidence="6" id="KW-0862">Zinc</keyword>
<dbReference type="OrthoDB" id="6710946at2759"/>
<sequence length="219" mass="24493">MSDLDVCENKPQETNGDSIGLDESPAKIAKTSPCQRDVARTDYLAWDEYFMAIAFLSAKRSKDPCTQVGACIVNRQNRIVGIGYNGMPTGCSDALFPWGKHNRADKMENKYLYVCHAEMNAILNKNASDVRDCRIYVALFPCNECAKLIIQAGISEVVYMSDKHAHKLSTAAAKRMFQAASVTFWQYVPKNKKIVIDFSEIDWNTMSQMPETPVKNGSS</sequence>
<dbReference type="PROSITE" id="PS51747">
    <property type="entry name" value="CYT_DCMP_DEAMINASES_2"/>
    <property type="match status" value="1"/>
</dbReference>
<evidence type="ECO:0000256" key="10">
    <source>
        <dbReference type="ARBA" id="ARBA00052978"/>
    </source>
</evidence>
<dbReference type="PANTHER" id="PTHR11086:SF18">
    <property type="entry name" value="DEOXYCYTIDYLATE DEAMINASE"/>
    <property type="match status" value="1"/>
</dbReference>
<protein>
    <recommendedName>
        <fullName evidence="11">Probable deoxycytidylate deaminase</fullName>
        <ecNumber evidence="8">3.5.4.12</ecNumber>
    </recommendedName>
    <alternativeName>
        <fullName evidence="9">dCMP deaminase</fullName>
    </alternativeName>
</protein>
<keyword evidence="15" id="KW-1185">Reference proteome</keyword>
<gene>
    <name evidence="14" type="ORF">LSTR_LSTR010444</name>
</gene>
<dbReference type="EC" id="3.5.4.12" evidence="8"/>
<dbReference type="PANTHER" id="PTHR11086">
    <property type="entry name" value="DEOXYCYTIDYLATE DEAMINASE-RELATED"/>
    <property type="match status" value="1"/>
</dbReference>
<dbReference type="Proteomes" id="UP000291343">
    <property type="component" value="Unassembled WGS sequence"/>
</dbReference>
<dbReference type="PROSITE" id="PS00903">
    <property type="entry name" value="CYT_DCMP_DEAMINASES_1"/>
    <property type="match status" value="1"/>
</dbReference>
<keyword evidence="3" id="KW-0479">Metal-binding</keyword>
<evidence type="ECO:0000256" key="4">
    <source>
        <dbReference type="ARBA" id="ARBA00022727"/>
    </source>
</evidence>
<dbReference type="CDD" id="cd01286">
    <property type="entry name" value="deoxycytidylate_deaminase"/>
    <property type="match status" value="1"/>
</dbReference>
<dbReference type="GO" id="GO:0004132">
    <property type="term" value="F:dCMP deaminase activity"/>
    <property type="evidence" value="ECO:0007669"/>
    <property type="project" value="UniProtKB-EC"/>
</dbReference>
<evidence type="ECO:0000256" key="9">
    <source>
        <dbReference type="ARBA" id="ARBA00041763"/>
    </source>
</evidence>
<evidence type="ECO:0000313" key="14">
    <source>
        <dbReference type="EMBL" id="RZF37349.1"/>
    </source>
</evidence>
<dbReference type="InterPro" id="IPR016193">
    <property type="entry name" value="Cytidine_deaminase-like"/>
</dbReference>
<comment type="function">
    <text evidence="7">Supplies the nucleotide substrate for thymidylate synthetase.</text>
</comment>
<accession>A0A482WUR7</accession>
<dbReference type="InParanoid" id="A0A482WUR7"/>
<name>A0A482WUR7_LAOST</name>
<evidence type="ECO:0000256" key="2">
    <source>
        <dbReference type="ARBA" id="ARBA00006576"/>
    </source>
</evidence>
<evidence type="ECO:0000256" key="3">
    <source>
        <dbReference type="ARBA" id="ARBA00022723"/>
    </source>
</evidence>
<dbReference type="InterPro" id="IPR035105">
    <property type="entry name" value="Deoxycytidylate_deaminase_dom"/>
</dbReference>
<dbReference type="InterPro" id="IPR016192">
    <property type="entry name" value="APOBEC/CMP_deaminase_Zn-bd"/>
</dbReference>
<feature type="domain" description="CMP/dCMP-type deaminase" evidence="13">
    <location>
        <begin position="45"/>
        <end position="171"/>
    </location>
</feature>
<evidence type="ECO:0000259" key="13">
    <source>
        <dbReference type="PROSITE" id="PS51747"/>
    </source>
</evidence>
<keyword evidence="4" id="KW-0545">Nucleotide biosynthesis</keyword>
<dbReference type="Pfam" id="PF00383">
    <property type="entry name" value="dCMP_cyt_deam_1"/>
    <property type="match status" value="1"/>
</dbReference>
<dbReference type="EMBL" id="QKKF02024659">
    <property type="protein sequence ID" value="RZF37349.1"/>
    <property type="molecule type" value="Genomic_DNA"/>
</dbReference>
<dbReference type="SMR" id="A0A482WUR7"/>
<dbReference type="GO" id="GO:0005737">
    <property type="term" value="C:cytoplasm"/>
    <property type="evidence" value="ECO:0007669"/>
    <property type="project" value="TreeGrafter"/>
</dbReference>
<reference evidence="14 15" key="1">
    <citation type="journal article" date="2017" name="Gigascience">
        <title>Genome sequence of the small brown planthopper, Laodelphax striatellus.</title>
        <authorList>
            <person name="Zhu J."/>
            <person name="Jiang F."/>
            <person name="Wang X."/>
            <person name="Yang P."/>
            <person name="Bao Y."/>
            <person name="Zhao W."/>
            <person name="Wang W."/>
            <person name="Lu H."/>
            <person name="Wang Q."/>
            <person name="Cui N."/>
            <person name="Li J."/>
            <person name="Chen X."/>
            <person name="Luo L."/>
            <person name="Yu J."/>
            <person name="Kang L."/>
            <person name="Cui F."/>
        </authorList>
    </citation>
    <scope>NUCLEOTIDE SEQUENCE [LARGE SCALE GENOMIC DNA]</scope>
    <source>
        <strain evidence="14">Lst14</strain>
    </source>
</reference>
<comment type="catalytic activity">
    <reaction evidence="10">
        <text>dCMP + H2O + H(+) = dUMP + NH4(+)</text>
        <dbReference type="Rhea" id="RHEA:22924"/>
        <dbReference type="ChEBI" id="CHEBI:15377"/>
        <dbReference type="ChEBI" id="CHEBI:15378"/>
        <dbReference type="ChEBI" id="CHEBI:28938"/>
        <dbReference type="ChEBI" id="CHEBI:57566"/>
        <dbReference type="ChEBI" id="CHEBI:246422"/>
        <dbReference type="EC" id="3.5.4.12"/>
    </reaction>
</comment>
<dbReference type="FunFam" id="3.40.140.10:FF:000021">
    <property type="entry name" value="Deoxycytidylate deaminase"/>
    <property type="match status" value="1"/>
</dbReference>
<comment type="similarity">
    <text evidence="2">Belongs to the cytidine and deoxycytidylate deaminase family.</text>
</comment>
<evidence type="ECO:0000256" key="6">
    <source>
        <dbReference type="ARBA" id="ARBA00022833"/>
    </source>
</evidence>
<keyword evidence="5" id="KW-0378">Hydrolase</keyword>
<dbReference type="GO" id="GO:0008270">
    <property type="term" value="F:zinc ion binding"/>
    <property type="evidence" value="ECO:0007669"/>
    <property type="project" value="InterPro"/>
</dbReference>
<evidence type="ECO:0000256" key="7">
    <source>
        <dbReference type="ARBA" id="ARBA00037036"/>
    </source>
</evidence>
<dbReference type="InterPro" id="IPR002125">
    <property type="entry name" value="CMP_dCMP_dom"/>
</dbReference>
<dbReference type="SUPFAM" id="SSF53927">
    <property type="entry name" value="Cytidine deaminase-like"/>
    <property type="match status" value="1"/>
</dbReference>
<dbReference type="AlphaFoldDB" id="A0A482WUR7"/>
<feature type="region of interest" description="Disordered" evidence="12">
    <location>
        <begin position="1"/>
        <end position="22"/>
    </location>
</feature>
<evidence type="ECO:0000313" key="15">
    <source>
        <dbReference type="Proteomes" id="UP000291343"/>
    </source>
</evidence>
<evidence type="ECO:0000256" key="8">
    <source>
        <dbReference type="ARBA" id="ARBA00038938"/>
    </source>
</evidence>
<evidence type="ECO:0000256" key="12">
    <source>
        <dbReference type="SAM" id="MobiDB-lite"/>
    </source>
</evidence>
<dbReference type="FunCoup" id="A0A482WUR7">
    <property type="interactions" value="669"/>
</dbReference>
<dbReference type="GO" id="GO:0009165">
    <property type="term" value="P:nucleotide biosynthetic process"/>
    <property type="evidence" value="ECO:0007669"/>
    <property type="project" value="UniProtKB-KW"/>
</dbReference>
<organism evidence="14 15">
    <name type="scientific">Laodelphax striatellus</name>
    <name type="common">Small brown planthopper</name>
    <name type="synonym">Delphax striatella</name>
    <dbReference type="NCBI Taxonomy" id="195883"/>
    <lineage>
        <taxon>Eukaryota</taxon>
        <taxon>Metazoa</taxon>
        <taxon>Ecdysozoa</taxon>
        <taxon>Arthropoda</taxon>
        <taxon>Hexapoda</taxon>
        <taxon>Insecta</taxon>
        <taxon>Pterygota</taxon>
        <taxon>Neoptera</taxon>
        <taxon>Paraneoptera</taxon>
        <taxon>Hemiptera</taxon>
        <taxon>Auchenorrhyncha</taxon>
        <taxon>Fulgoroidea</taxon>
        <taxon>Delphacidae</taxon>
        <taxon>Criomorphinae</taxon>
        <taxon>Laodelphax</taxon>
    </lineage>
</organism>
<proteinExistence type="inferred from homology"/>
<dbReference type="InterPro" id="IPR015517">
    <property type="entry name" value="dCMP_deaminase-rel"/>
</dbReference>
<comment type="cofactor">
    <cofactor evidence="1">
        <name>Zn(2+)</name>
        <dbReference type="ChEBI" id="CHEBI:29105"/>
    </cofactor>
</comment>
<dbReference type="Gene3D" id="3.40.140.10">
    <property type="entry name" value="Cytidine Deaminase, domain 2"/>
    <property type="match status" value="1"/>
</dbReference>
<evidence type="ECO:0000256" key="11">
    <source>
        <dbReference type="ARBA" id="ARBA00071625"/>
    </source>
</evidence>